<evidence type="ECO:0000256" key="2">
    <source>
        <dbReference type="ARBA" id="ARBA00022723"/>
    </source>
</evidence>
<evidence type="ECO:0000256" key="1">
    <source>
        <dbReference type="ARBA" id="ARBA00001961"/>
    </source>
</evidence>
<keyword evidence="3" id="KW-0223">Dioxygenase</keyword>
<dbReference type="GO" id="GO:0031418">
    <property type="term" value="F:L-ascorbic acid binding"/>
    <property type="evidence" value="ECO:0007669"/>
    <property type="project" value="InterPro"/>
</dbReference>
<dbReference type="HOGENOM" id="CLU_041456_0_1_1"/>
<dbReference type="OMA" id="QFFGQHY"/>
<evidence type="ECO:0000313" key="8">
    <source>
        <dbReference type="EMBL" id="CCA69567.1"/>
    </source>
</evidence>
<dbReference type="PANTHER" id="PTHR10869:SF236">
    <property type="entry name" value="PROLYL 4-HYDROXYLASE ALPHA SUBUNIT DOMAIN-CONTAINING PROTEIN"/>
    <property type="match status" value="1"/>
</dbReference>
<dbReference type="GO" id="GO:0005783">
    <property type="term" value="C:endoplasmic reticulum"/>
    <property type="evidence" value="ECO:0007669"/>
    <property type="project" value="TreeGrafter"/>
</dbReference>
<dbReference type="Gene3D" id="2.60.120.620">
    <property type="entry name" value="q2cbj1_9rhob like domain"/>
    <property type="match status" value="1"/>
</dbReference>
<evidence type="ECO:0000256" key="5">
    <source>
        <dbReference type="ARBA" id="ARBA00023004"/>
    </source>
</evidence>
<comment type="cofactor">
    <cofactor evidence="1">
        <name>L-ascorbate</name>
        <dbReference type="ChEBI" id="CHEBI:38290"/>
    </cofactor>
</comment>
<dbReference type="InterPro" id="IPR006620">
    <property type="entry name" value="Pro_4_hyd_alph"/>
</dbReference>
<dbReference type="PANTHER" id="PTHR10869">
    <property type="entry name" value="PROLYL 4-HYDROXYLASE ALPHA SUBUNIT"/>
    <property type="match status" value="1"/>
</dbReference>
<dbReference type="InParanoid" id="G4TE46"/>
<dbReference type="Proteomes" id="UP000007148">
    <property type="component" value="Unassembled WGS sequence"/>
</dbReference>
<proteinExistence type="predicted"/>
<feature type="domain" description="Prolyl 4-hydroxylase alpha subunit" evidence="7">
    <location>
        <begin position="33"/>
        <end position="253"/>
    </location>
</feature>
<keyword evidence="9" id="KW-1185">Reference proteome</keyword>
<organism evidence="8 9">
    <name type="scientific">Serendipita indica (strain DSM 11827)</name>
    <name type="common">Root endophyte fungus</name>
    <name type="synonym">Piriformospora indica</name>
    <dbReference type="NCBI Taxonomy" id="1109443"/>
    <lineage>
        <taxon>Eukaryota</taxon>
        <taxon>Fungi</taxon>
        <taxon>Dikarya</taxon>
        <taxon>Basidiomycota</taxon>
        <taxon>Agaricomycotina</taxon>
        <taxon>Agaricomycetes</taxon>
        <taxon>Sebacinales</taxon>
        <taxon>Serendipitaceae</taxon>
        <taxon>Serendipita</taxon>
    </lineage>
</organism>
<sequence>MARSLPLATSSEPHIEWPVLSKKQHLDITVLEPDQILTSFLTRTECSNLIRLIDSLPLELTPPPKRGEATRVNQRASIQSSSFASTLFDLITPHLPDISSFQKHITPAPVPVLCNSNIRLYKYSEGQYFGQHYDESVPGPILPSKATVVEPTSPVPPKGNKKAKAKATPVRGNPTWSEWTILIYLSGQEDGVVGGETVFYTEDGVGKNKRQREIIAPLSRGTLLLHRHGKECLLHEGRLVQRGTKYVLRSDLLFGQP</sequence>
<evidence type="ECO:0000256" key="3">
    <source>
        <dbReference type="ARBA" id="ARBA00022964"/>
    </source>
</evidence>
<reference evidence="8 9" key="1">
    <citation type="journal article" date="2011" name="PLoS Pathog.">
        <title>Endophytic Life Strategies Decoded by Genome and Transcriptome Analyses of the Mutualistic Root Symbiont Piriformospora indica.</title>
        <authorList>
            <person name="Zuccaro A."/>
            <person name="Lahrmann U."/>
            <person name="Guldener U."/>
            <person name="Langen G."/>
            <person name="Pfiffi S."/>
            <person name="Biedenkopf D."/>
            <person name="Wong P."/>
            <person name="Samans B."/>
            <person name="Grimm C."/>
            <person name="Basiewicz M."/>
            <person name="Murat C."/>
            <person name="Martin F."/>
            <person name="Kogel K.H."/>
        </authorList>
    </citation>
    <scope>NUCLEOTIDE SEQUENCE [LARGE SCALE GENOMIC DNA]</scope>
    <source>
        <strain evidence="8 9">DSM 11827</strain>
    </source>
</reference>
<dbReference type="eggNOG" id="ENOG502QR14">
    <property type="taxonomic scope" value="Eukaryota"/>
</dbReference>
<keyword evidence="2" id="KW-0479">Metal-binding</keyword>
<dbReference type="AlphaFoldDB" id="G4TE46"/>
<dbReference type="GO" id="GO:0005506">
    <property type="term" value="F:iron ion binding"/>
    <property type="evidence" value="ECO:0007669"/>
    <property type="project" value="InterPro"/>
</dbReference>
<keyword evidence="5" id="KW-0408">Iron</keyword>
<accession>G4TE46</accession>
<keyword evidence="4" id="KW-0560">Oxidoreductase</keyword>
<feature type="region of interest" description="Disordered" evidence="6">
    <location>
        <begin position="150"/>
        <end position="171"/>
    </location>
</feature>
<dbReference type="EMBL" id="CAFZ01000058">
    <property type="protein sequence ID" value="CCA69567.1"/>
    <property type="molecule type" value="Genomic_DNA"/>
</dbReference>
<protein>
    <recommendedName>
        <fullName evidence="7">Prolyl 4-hydroxylase alpha subunit domain-containing protein</fullName>
    </recommendedName>
</protein>
<evidence type="ECO:0000256" key="6">
    <source>
        <dbReference type="SAM" id="MobiDB-lite"/>
    </source>
</evidence>
<dbReference type="InterPro" id="IPR045054">
    <property type="entry name" value="P4HA-like"/>
</dbReference>
<comment type="caution">
    <text evidence="8">The sequence shown here is derived from an EMBL/GenBank/DDBJ whole genome shotgun (WGS) entry which is preliminary data.</text>
</comment>
<evidence type="ECO:0000313" key="9">
    <source>
        <dbReference type="Proteomes" id="UP000007148"/>
    </source>
</evidence>
<dbReference type="OrthoDB" id="69177at2759"/>
<name>G4TE46_SERID</name>
<dbReference type="GO" id="GO:0004656">
    <property type="term" value="F:procollagen-proline 4-dioxygenase activity"/>
    <property type="evidence" value="ECO:0007669"/>
    <property type="project" value="TreeGrafter"/>
</dbReference>
<evidence type="ECO:0000256" key="4">
    <source>
        <dbReference type="ARBA" id="ARBA00023002"/>
    </source>
</evidence>
<evidence type="ECO:0000259" key="7">
    <source>
        <dbReference type="SMART" id="SM00702"/>
    </source>
</evidence>
<dbReference type="SMART" id="SM00702">
    <property type="entry name" value="P4Hc"/>
    <property type="match status" value="1"/>
</dbReference>
<gene>
    <name evidence="8" type="ORF">PIIN_03506</name>
</gene>